<feature type="region of interest" description="Disordered" evidence="1">
    <location>
        <begin position="114"/>
        <end position="139"/>
    </location>
</feature>
<dbReference type="InterPro" id="IPR007922">
    <property type="entry name" value="DciA-like"/>
</dbReference>
<reference evidence="3" key="1">
    <citation type="submission" date="2010-08" db="EMBL/GenBank/DDBJ databases">
        <title>Genome sequence of Parvularcula bermudensis HTCC2503.</title>
        <authorList>
            <person name="Kang D.-M."/>
            <person name="Oh H.-M."/>
            <person name="Cho J.-C."/>
        </authorList>
    </citation>
    <scope>NUCLEOTIDE SEQUENCE [LARGE SCALE GENOMIC DNA]</scope>
    <source>
        <strain evidence="3">ATCC BAA-594 / HTCC2503 / KCTC 12087</strain>
    </source>
</reference>
<dbReference type="HOGENOM" id="CLU_1642101_0_0_5"/>
<organism evidence="2 3">
    <name type="scientific">Parvularcula bermudensis (strain ATCC BAA-594 / HTCC2503 / KCTC 12087)</name>
    <dbReference type="NCBI Taxonomy" id="314260"/>
    <lineage>
        <taxon>Bacteria</taxon>
        <taxon>Pseudomonadati</taxon>
        <taxon>Pseudomonadota</taxon>
        <taxon>Alphaproteobacteria</taxon>
        <taxon>Parvularculales</taxon>
        <taxon>Parvularculaceae</taxon>
        <taxon>Parvularcula</taxon>
    </lineage>
</organism>
<name>E0TC67_PARBH</name>
<reference evidence="2 3" key="2">
    <citation type="journal article" date="2011" name="J. Bacteriol.">
        <title>Complete genome sequence of strain HTCC2503T of Parvularcula bermudensis, the type species of the order "Parvularculales" in the class Alphaproteobacteria.</title>
        <authorList>
            <person name="Oh H.M."/>
            <person name="Kang I."/>
            <person name="Vergin K.L."/>
            <person name="Kang D."/>
            <person name="Rhee K.H."/>
            <person name="Giovannoni S.J."/>
            <person name="Cho J.C."/>
        </authorList>
    </citation>
    <scope>NUCLEOTIDE SEQUENCE [LARGE SCALE GENOMIC DNA]</scope>
    <source>
        <strain evidence="3">ATCC BAA-594 / HTCC2503 / KCTC 12087</strain>
    </source>
</reference>
<sequence>MPFPPPPVKTKGVRPSAPTLRRQTGDLLADLAKKAGIIDPAIVTYWADIVGPDLEALCRPVRLKKNRGAFVLHVDVPHGGAATQVHYAQGNILAKASRHVGRPITRLVIEQTGRRAEPTRWRSRRMTDPQVDRPPFSVGSAATTEEALAALRKALSETDSP</sequence>
<evidence type="ECO:0000256" key="1">
    <source>
        <dbReference type="SAM" id="MobiDB-lite"/>
    </source>
</evidence>
<accession>E0TC67</accession>
<proteinExistence type="predicted"/>
<dbReference type="Pfam" id="PF05258">
    <property type="entry name" value="DciA"/>
    <property type="match status" value="1"/>
</dbReference>
<protein>
    <recommendedName>
        <fullName evidence="4">DUF721 domain-containing protein</fullName>
    </recommendedName>
</protein>
<dbReference type="KEGG" id="pbr:PB2503_02107"/>
<dbReference type="AlphaFoldDB" id="E0TC67"/>
<dbReference type="RefSeq" id="WP_013299474.1">
    <property type="nucleotide sequence ID" value="NC_014414.1"/>
</dbReference>
<dbReference type="EMBL" id="CP002156">
    <property type="protein sequence ID" value="ADM08500.1"/>
    <property type="molecule type" value="Genomic_DNA"/>
</dbReference>
<dbReference type="STRING" id="314260.PB2503_02107"/>
<evidence type="ECO:0000313" key="2">
    <source>
        <dbReference type="EMBL" id="ADM08500.1"/>
    </source>
</evidence>
<evidence type="ECO:0000313" key="3">
    <source>
        <dbReference type="Proteomes" id="UP000001302"/>
    </source>
</evidence>
<keyword evidence="3" id="KW-1185">Reference proteome</keyword>
<dbReference type="OrthoDB" id="7160947at2"/>
<feature type="compositionally biased region" description="Basic and acidic residues" evidence="1">
    <location>
        <begin position="114"/>
        <end position="131"/>
    </location>
</feature>
<dbReference type="eggNOG" id="COG5389">
    <property type="taxonomic scope" value="Bacteria"/>
</dbReference>
<evidence type="ECO:0008006" key="4">
    <source>
        <dbReference type="Google" id="ProtNLM"/>
    </source>
</evidence>
<dbReference type="Proteomes" id="UP000001302">
    <property type="component" value="Chromosome"/>
</dbReference>
<gene>
    <name evidence="2" type="ordered locus">PB2503_02107</name>
</gene>